<evidence type="ECO:0000313" key="2">
    <source>
        <dbReference type="EMBL" id="TFV14123.1"/>
    </source>
</evidence>
<reference evidence="2" key="1">
    <citation type="submission" date="2019-03" db="EMBL/GenBank/DDBJ databases">
        <title>Serratia marcescens strain N2 draft genome.</title>
        <authorList>
            <person name="Yassin A."/>
            <person name="El-Kenawy N."/>
            <person name="Youssef N.H."/>
        </authorList>
    </citation>
    <scope>NUCLEOTIDE SEQUENCE [LARGE SCALE GENOMIC DNA]</scope>
    <source>
        <strain evidence="2">N2</strain>
    </source>
</reference>
<evidence type="ECO:0000259" key="1">
    <source>
        <dbReference type="Pfam" id="PF24732"/>
    </source>
</evidence>
<gene>
    <name evidence="2" type="ORF">E0L31_08720</name>
</gene>
<dbReference type="AlphaFoldDB" id="A0A9X8VJA9"/>
<sequence>MKARLSGPPADPLIYRKAAALLARFERGEKVYTRLTQSGKWKINIGYQWRMLSKDNGRNWRLMTHEKHNQLKGRRKKR</sequence>
<comment type="caution">
    <text evidence="2">The sequence shown here is derived from an EMBL/GenBank/DDBJ whole genome shotgun (WGS) entry which is preliminary data.</text>
</comment>
<name>A0A9X8VJA9_SERMA</name>
<dbReference type="RefSeq" id="WP_212562592.1">
    <property type="nucleotide sequence ID" value="NZ_SPSG02000007.1"/>
</dbReference>
<feature type="domain" description="ParE-like toxin" evidence="1">
    <location>
        <begin position="14"/>
        <end position="69"/>
    </location>
</feature>
<dbReference type="Pfam" id="PF24732">
    <property type="entry name" value="ParE_like"/>
    <property type="match status" value="1"/>
</dbReference>
<proteinExistence type="predicted"/>
<accession>A0A9X8VJA9</accession>
<dbReference type="InterPro" id="IPR056925">
    <property type="entry name" value="ParE-like"/>
</dbReference>
<organism evidence="2">
    <name type="scientific">Serratia marcescens</name>
    <dbReference type="NCBI Taxonomy" id="615"/>
    <lineage>
        <taxon>Bacteria</taxon>
        <taxon>Pseudomonadati</taxon>
        <taxon>Pseudomonadota</taxon>
        <taxon>Gammaproteobacteria</taxon>
        <taxon>Enterobacterales</taxon>
        <taxon>Yersiniaceae</taxon>
        <taxon>Serratia</taxon>
    </lineage>
</organism>
<dbReference type="EMBL" id="SPSG01001092">
    <property type="protein sequence ID" value="TFV14123.1"/>
    <property type="molecule type" value="Genomic_DNA"/>
</dbReference>
<protein>
    <recommendedName>
        <fullName evidence="1">ParE-like toxin domain-containing protein</fullName>
    </recommendedName>
</protein>